<name>A0A239I0G1_9ACTN</name>
<dbReference type="AlphaFoldDB" id="A0A239I0G1"/>
<evidence type="ECO:0000313" key="2">
    <source>
        <dbReference type="Proteomes" id="UP000198362"/>
    </source>
</evidence>
<dbReference type="Proteomes" id="UP000198362">
    <property type="component" value="Unassembled WGS sequence"/>
</dbReference>
<organism evidence="1 2">
    <name type="scientific">Asanoa hainanensis</name>
    <dbReference type="NCBI Taxonomy" id="560556"/>
    <lineage>
        <taxon>Bacteria</taxon>
        <taxon>Bacillati</taxon>
        <taxon>Actinomycetota</taxon>
        <taxon>Actinomycetes</taxon>
        <taxon>Micromonosporales</taxon>
        <taxon>Micromonosporaceae</taxon>
        <taxon>Asanoa</taxon>
    </lineage>
</organism>
<dbReference type="EMBL" id="FZPH01000002">
    <property type="protein sequence ID" value="SNS87120.1"/>
    <property type="molecule type" value="Genomic_DNA"/>
</dbReference>
<evidence type="ECO:0000313" key="1">
    <source>
        <dbReference type="EMBL" id="SNS87120.1"/>
    </source>
</evidence>
<sequence>MSGDVIVRMWEARAEKGRLPDLVEWVCDTALPRIEVSPLHITSEVFSSSDDRCVVISRWRSDPERLAAPPPLLVARPPHEWDFTQVDR</sequence>
<proteinExistence type="predicted"/>
<accession>A0A239I0G1</accession>
<evidence type="ECO:0008006" key="3">
    <source>
        <dbReference type="Google" id="ProtNLM"/>
    </source>
</evidence>
<protein>
    <recommendedName>
        <fullName evidence="3">Antibiotic biosynthesis monooxygenase</fullName>
    </recommendedName>
</protein>
<gene>
    <name evidence="1" type="ORF">SAMN05421812_102143</name>
</gene>
<keyword evidence="2" id="KW-1185">Reference proteome</keyword>
<reference evidence="1 2" key="1">
    <citation type="submission" date="2017-06" db="EMBL/GenBank/DDBJ databases">
        <authorList>
            <person name="Kim H.J."/>
            <person name="Triplett B.A."/>
        </authorList>
    </citation>
    <scope>NUCLEOTIDE SEQUENCE [LARGE SCALE GENOMIC DNA]</scope>
    <source>
        <strain evidence="1 2">CGMCC 4.5593</strain>
    </source>
</reference>